<feature type="region of interest" description="Disordered" evidence="1">
    <location>
        <begin position="24"/>
        <end position="46"/>
    </location>
</feature>
<accession>A0ABS2P960</accession>
<dbReference type="PROSITE" id="PS51677">
    <property type="entry name" value="NODB"/>
    <property type="match status" value="1"/>
</dbReference>
<dbReference type="InterPro" id="IPR011330">
    <property type="entry name" value="Glyco_hydro/deAcase_b/a-brl"/>
</dbReference>
<evidence type="ECO:0000256" key="1">
    <source>
        <dbReference type="SAM" id="MobiDB-lite"/>
    </source>
</evidence>
<sequence length="274" mass="30317">MKLVTQTFTVLLVLLLVSCETPTKEDHNDLHTKTIRSDELSPPSHPYSHLNAEPQEWGEHVTGVKNRMHTDELKVALTFDLCGGPFGNQLDEDIVDYLRNEQIPATLFVNERWILDNEAAFLDLANDDLFEIENHGSEHVPLSVTGQEAYGIQGTTHAHEVTEEVLSNQRTITERTGSSPSFFRSGTAFYDEVSVEIVQALGLEVVNFDVVGDAGATYSADQVQHAIESVSPGSIVLLHLNQPESDVSEGVKRAIPTLQANGYTFVHLYAFSLE</sequence>
<name>A0ABS2P960_9BACL</name>
<feature type="compositionally biased region" description="Basic and acidic residues" evidence="1">
    <location>
        <begin position="24"/>
        <end position="39"/>
    </location>
</feature>
<dbReference type="EMBL" id="JAFBEC010000002">
    <property type="protein sequence ID" value="MBM7631615.1"/>
    <property type="molecule type" value="Genomic_DNA"/>
</dbReference>
<dbReference type="Proteomes" id="UP000741863">
    <property type="component" value="Unassembled WGS sequence"/>
</dbReference>
<comment type="caution">
    <text evidence="3">The sequence shown here is derived from an EMBL/GenBank/DDBJ whole genome shotgun (WGS) entry which is preliminary data.</text>
</comment>
<gene>
    <name evidence="3" type="ORF">JOD17_000707</name>
</gene>
<dbReference type="InterPro" id="IPR002509">
    <property type="entry name" value="NODB_dom"/>
</dbReference>
<keyword evidence="4" id="KW-1185">Reference proteome</keyword>
<dbReference type="PANTHER" id="PTHR10587">
    <property type="entry name" value="GLYCOSYL TRANSFERASE-RELATED"/>
    <property type="match status" value="1"/>
</dbReference>
<organism evidence="3 4">
    <name type="scientific">Geomicrobium sediminis</name>
    <dbReference type="NCBI Taxonomy" id="1347788"/>
    <lineage>
        <taxon>Bacteria</taxon>
        <taxon>Bacillati</taxon>
        <taxon>Bacillota</taxon>
        <taxon>Bacilli</taxon>
        <taxon>Bacillales</taxon>
        <taxon>Geomicrobium</taxon>
    </lineage>
</organism>
<evidence type="ECO:0000313" key="4">
    <source>
        <dbReference type="Proteomes" id="UP000741863"/>
    </source>
</evidence>
<protein>
    <submittedName>
        <fullName evidence="3">Peptidoglycan/xylan/chitin deacetylase (PgdA/CDA1 family)</fullName>
    </submittedName>
</protein>
<dbReference type="PROSITE" id="PS51257">
    <property type="entry name" value="PROKAR_LIPOPROTEIN"/>
    <property type="match status" value="1"/>
</dbReference>
<feature type="domain" description="NodB homology" evidence="2">
    <location>
        <begin position="73"/>
        <end position="266"/>
    </location>
</feature>
<reference evidence="3 4" key="1">
    <citation type="submission" date="2021-01" db="EMBL/GenBank/DDBJ databases">
        <title>Genomic Encyclopedia of Type Strains, Phase IV (KMG-IV): sequencing the most valuable type-strain genomes for metagenomic binning, comparative biology and taxonomic classification.</title>
        <authorList>
            <person name="Goeker M."/>
        </authorList>
    </citation>
    <scope>NUCLEOTIDE SEQUENCE [LARGE SCALE GENOMIC DNA]</scope>
    <source>
        <strain evidence="3 4">DSM 25540</strain>
    </source>
</reference>
<dbReference type="Gene3D" id="3.20.20.370">
    <property type="entry name" value="Glycoside hydrolase/deacetylase"/>
    <property type="match status" value="1"/>
</dbReference>
<evidence type="ECO:0000313" key="3">
    <source>
        <dbReference type="EMBL" id="MBM7631615.1"/>
    </source>
</evidence>
<dbReference type="InterPro" id="IPR050248">
    <property type="entry name" value="Polysacc_deacetylase_ArnD"/>
</dbReference>
<dbReference type="Pfam" id="PF01522">
    <property type="entry name" value="Polysacc_deac_1"/>
    <property type="match status" value="1"/>
</dbReference>
<dbReference type="CDD" id="cd10955">
    <property type="entry name" value="CE4_BH0857_like"/>
    <property type="match status" value="1"/>
</dbReference>
<dbReference type="PANTHER" id="PTHR10587:SF134">
    <property type="entry name" value="SECRETED PROTEIN"/>
    <property type="match status" value="1"/>
</dbReference>
<evidence type="ECO:0000259" key="2">
    <source>
        <dbReference type="PROSITE" id="PS51677"/>
    </source>
</evidence>
<dbReference type="SUPFAM" id="SSF88713">
    <property type="entry name" value="Glycoside hydrolase/deacetylase"/>
    <property type="match status" value="1"/>
</dbReference>
<dbReference type="RefSeq" id="WP_204695725.1">
    <property type="nucleotide sequence ID" value="NZ_JAFBEC010000002.1"/>
</dbReference>
<proteinExistence type="predicted"/>